<accession>A0ABR5T3V1</accession>
<feature type="transmembrane region" description="Helical" evidence="1">
    <location>
        <begin position="13"/>
        <end position="32"/>
    </location>
</feature>
<protein>
    <submittedName>
        <fullName evidence="2">Uncharacterized protein</fullName>
    </submittedName>
</protein>
<sequence length="234" mass="27131">MGLFSTLQAATELRFFFLSVAFTLLTDNALVWTHQPGIMAIAGDPELMSRANLPIKIILIFVGFSFLSSIALPLLAAFVDAIYLATIGSWLTSLHSYLDVKTGALERSARRRHDCVSPIELRDEAHLTKDKYYLDLYKDHQEKLGDDRKNTMRFALYAFYCLTMLCWNAYLGWTPENTLSIVFSTFLGDKTYVFYAILIFFVMFVSRFHEKWEPNWIYCPSLYRKITDAENHRR</sequence>
<feature type="transmembrane region" description="Helical" evidence="1">
    <location>
        <begin position="192"/>
        <end position="208"/>
    </location>
</feature>
<keyword evidence="1" id="KW-1133">Transmembrane helix</keyword>
<feature type="transmembrane region" description="Helical" evidence="1">
    <location>
        <begin position="53"/>
        <end position="75"/>
    </location>
</feature>
<name>A0ABR5T3V1_9BURK</name>
<keyword evidence="1" id="KW-0472">Membrane</keyword>
<evidence type="ECO:0000313" key="3">
    <source>
        <dbReference type="Proteomes" id="UP000070255"/>
    </source>
</evidence>
<evidence type="ECO:0000313" key="2">
    <source>
        <dbReference type="EMBL" id="KWZ37833.1"/>
    </source>
</evidence>
<keyword evidence="1" id="KW-0812">Transmembrane</keyword>
<proteinExistence type="predicted"/>
<comment type="caution">
    <text evidence="2">The sequence shown here is derived from an EMBL/GenBank/DDBJ whole genome shotgun (WGS) entry which is preliminary data.</text>
</comment>
<keyword evidence="3" id="KW-1185">Reference proteome</keyword>
<evidence type="ECO:0000256" key="1">
    <source>
        <dbReference type="SAM" id="Phobius"/>
    </source>
</evidence>
<organism evidence="2 3">
    <name type="scientific">Burkholderia savannae</name>
    <dbReference type="NCBI Taxonomy" id="1637837"/>
    <lineage>
        <taxon>Bacteria</taxon>
        <taxon>Pseudomonadati</taxon>
        <taxon>Pseudomonadota</taxon>
        <taxon>Betaproteobacteria</taxon>
        <taxon>Burkholderiales</taxon>
        <taxon>Burkholderiaceae</taxon>
        <taxon>Burkholderia</taxon>
        <taxon>pseudomallei group</taxon>
    </lineage>
</organism>
<dbReference type="EMBL" id="LNJQ01000004">
    <property type="protein sequence ID" value="KWZ37833.1"/>
    <property type="molecule type" value="Genomic_DNA"/>
</dbReference>
<dbReference type="Proteomes" id="UP000070255">
    <property type="component" value="Unassembled WGS sequence"/>
</dbReference>
<reference evidence="2 3" key="1">
    <citation type="submission" date="2015-11" db="EMBL/GenBank/DDBJ databases">
        <authorList>
            <person name="Sahl J."/>
            <person name="Wagner D."/>
            <person name="Keim P."/>
        </authorList>
    </citation>
    <scope>NUCLEOTIDE SEQUENCE [LARGE SCALE GENOMIC DNA]</scope>
    <source>
        <strain evidence="2 3">BDU18</strain>
    </source>
</reference>
<feature type="transmembrane region" description="Helical" evidence="1">
    <location>
        <begin position="154"/>
        <end position="172"/>
    </location>
</feature>
<gene>
    <name evidence="2" type="ORF">WS72_23165</name>
</gene>